<keyword evidence="2 6" id="KW-0812">Transmembrane</keyword>
<evidence type="ECO:0000313" key="9">
    <source>
        <dbReference type="RefSeq" id="XP_031568121.1"/>
    </source>
</evidence>
<dbReference type="Gene3D" id="1.20.1740.10">
    <property type="entry name" value="Amino acid/polyamine transporter I"/>
    <property type="match status" value="1"/>
</dbReference>
<feature type="transmembrane region" description="Helical" evidence="6">
    <location>
        <begin position="188"/>
        <end position="213"/>
    </location>
</feature>
<gene>
    <name evidence="9" type="primary">LOC116302864</name>
</gene>
<dbReference type="AlphaFoldDB" id="A0A6P8IM91"/>
<dbReference type="GO" id="GO:0005774">
    <property type="term" value="C:vacuolar membrane"/>
    <property type="evidence" value="ECO:0007669"/>
    <property type="project" value="TreeGrafter"/>
</dbReference>
<name>A0A6P8IM91_ACTTE</name>
<dbReference type="PANTHER" id="PTHR22950">
    <property type="entry name" value="AMINO ACID TRANSPORTER"/>
    <property type="match status" value="1"/>
</dbReference>
<evidence type="ECO:0000256" key="4">
    <source>
        <dbReference type="ARBA" id="ARBA00023136"/>
    </source>
</evidence>
<feature type="transmembrane region" description="Helical" evidence="6">
    <location>
        <begin position="526"/>
        <end position="549"/>
    </location>
</feature>
<feature type="transmembrane region" description="Helical" evidence="6">
    <location>
        <begin position="347"/>
        <end position="366"/>
    </location>
</feature>
<feature type="transmembrane region" description="Helical" evidence="6">
    <location>
        <begin position="417"/>
        <end position="435"/>
    </location>
</feature>
<sequence>MDEKSSSDVPEVVVDSISSFQPSPFQQPVLKEPDLVTILEGKPLTTEQLEQEQDLGRENLDDSRSYEAPSEQTPLMRSTETNRSTDFHSLTTSQASLFIPSVQFSLYSSRGHDFSHQSRKGSFIDKHSGSVNSACSEIPGYSYSVSILAKIAEDGQASAVLTLWNVINMIQGSGGVLGIPYAISLGGFPALVIILLVGLMTNFTGVLLIDCLYKTSAKTGLRKKVRTSYAEIAASVWGPFGGKLVDFMIVSTCYCTSILLVMMLGSSVMSIFKGVVHVNITEWCLICTCLLLPLVFIRKLHILAWLSMLAVLALIICILVIIGHSIGEWSSWSLHNIPNFNLEKLPVAVGIVVFGYSGHSVFPGIQGSMQEPKKFNKVTYTSFSIVTFCKFILGLFGCLLYGTATQPLVTLNLNQNTALNIFAAVLVIINVYFSYPLNMFVTTETLDILCLPKLPMCEKGRRCHIAWLIASRSVLVFITFAIAIAVPNFGLLMGIFGSVLGACLSFIFPCIFHLKLKWKDLRWYTITAEIAVVVFGVVAGILGLVYSSIALKDL</sequence>
<feature type="compositionally biased region" description="Basic and acidic residues" evidence="5">
    <location>
        <begin position="54"/>
        <end position="65"/>
    </location>
</feature>
<evidence type="ECO:0000256" key="5">
    <source>
        <dbReference type="SAM" id="MobiDB-lite"/>
    </source>
</evidence>
<feature type="transmembrane region" description="Helical" evidence="6">
    <location>
        <begin position="492"/>
        <end position="514"/>
    </location>
</feature>
<protein>
    <submittedName>
        <fullName evidence="9">Vesicular inhibitory amino acid transporter-like</fullName>
    </submittedName>
</protein>
<keyword evidence="8" id="KW-1185">Reference proteome</keyword>
<feature type="region of interest" description="Disordered" evidence="5">
    <location>
        <begin position="41"/>
        <end position="82"/>
    </location>
</feature>
<dbReference type="GO" id="GO:0015179">
    <property type="term" value="F:L-amino acid transmembrane transporter activity"/>
    <property type="evidence" value="ECO:0007669"/>
    <property type="project" value="TreeGrafter"/>
</dbReference>
<feature type="transmembrane region" description="Helical" evidence="6">
    <location>
        <begin position="244"/>
        <end position="264"/>
    </location>
</feature>
<feature type="transmembrane region" description="Helical" evidence="6">
    <location>
        <begin position="378"/>
        <end position="402"/>
    </location>
</feature>
<feature type="domain" description="Amino acid transporter transmembrane" evidence="7">
    <location>
        <begin position="156"/>
        <end position="545"/>
    </location>
</feature>
<dbReference type="Proteomes" id="UP000515163">
    <property type="component" value="Unplaced"/>
</dbReference>
<evidence type="ECO:0000313" key="8">
    <source>
        <dbReference type="Proteomes" id="UP000515163"/>
    </source>
</evidence>
<feature type="transmembrane region" description="Helical" evidence="6">
    <location>
        <begin position="465"/>
        <end position="486"/>
    </location>
</feature>
<evidence type="ECO:0000259" key="7">
    <source>
        <dbReference type="Pfam" id="PF01490"/>
    </source>
</evidence>
<organism evidence="8 9">
    <name type="scientific">Actinia tenebrosa</name>
    <name type="common">Australian red waratah sea anemone</name>
    <dbReference type="NCBI Taxonomy" id="6105"/>
    <lineage>
        <taxon>Eukaryota</taxon>
        <taxon>Metazoa</taxon>
        <taxon>Cnidaria</taxon>
        <taxon>Anthozoa</taxon>
        <taxon>Hexacorallia</taxon>
        <taxon>Actiniaria</taxon>
        <taxon>Actiniidae</taxon>
        <taxon>Actinia</taxon>
    </lineage>
</organism>
<dbReference type="PANTHER" id="PTHR22950:SF349">
    <property type="entry name" value="AMINO ACID TRANSPORTER TRANSMEMBRANE DOMAIN-CONTAINING PROTEIN"/>
    <property type="match status" value="1"/>
</dbReference>
<accession>A0A6P8IM91</accession>
<dbReference type="GeneID" id="116302864"/>
<proteinExistence type="predicted"/>
<dbReference type="InParanoid" id="A0A6P8IM91"/>
<dbReference type="OrthoDB" id="6021076at2759"/>
<feature type="transmembrane region" description="Helical" evidence="6">
    <location>
        <begin position="276"/>
        <end position="296"/>
    </location>
</feature>
<reference evidence="9" key="1">
    <citation type="submission" date="2025-08" db="UniProtKB">
        <authorList>
            <consortium name="RefSeq"/>
        </authorList>
    </citation>
    <scope>IDENTIFICATION</scope>
    <source>
        <tissue evidence="9">Tentacle</tissue>
    </source>
</reference>
<evidence type="ECO:0000256" key="1">
    <source>
        <dbReference type="ARBA" id="ARBA00004141"/>
    </source>
</evidence>
<dbReference type="RefSeq" id="XP_031568121.1">
    <property type="nucleotide sequence ID" value="XM_031712261.1"/>
</dbReference>
<evidence type="ECO:0000256" key="2">
    <source>
        <dbReference type="ARBA" id="ARBA00022692"/>
    </source>
</evidence>
<dbReference type="Pfam" id="PF01490">
    <property type="entry name" value="Aa_trans"/>
    <property type="match status" value="1"/>
</dbReference>
<comment type="subcellular location">
    <subcellularLocation>
        <location evidence="1">Membrane</location>
        <topology evidence="1">Multi-pass membrane protein</topology>
    </subcellularLocation>
</comment>
<feature type="compositionally biased region" description="Polar residues" evidence="5">
    <location>
        <begin position="70"/>
        <end position="82"/>
    </location>
</feature>
<dbReference type="KEGG" id="aten:116302864"/>
<keyword evidence="3 6" id="KW-1133">Transmembrane helix</keyword>
<evidence type="ECO:0000256" key="6">
    <source>
        <dbReference type="SAM" id="Phobius"/>
    </source>
</evidence>
<evidence type="ECO:0000256" key="3">
    <source>
        <dbReference type="ARBA" id="ARBA00022989"/>
    </source>
</evidence>
<keyword evidence="4 6" id="KW-0472">Membrane</keyword>
<feature type="transmembrane region" description="Helical" evidence="6">
    <location>
        <begin position="303"/>
        <end position="327"/>
    </location>
</feature>
<dbReference type="InterPro" id="IPR013057">
    <property type="entry name" value="AA_transpt_TM"/>
</dbReference>